<keyword evidence="1 4" id="KW-0732">Signal</keyword>
<dbReference type="SUPFAM" id="SSF47752">
    <property type="entry name" value="Protein HNS-dependent expression A, HdeA"/>
    <property type="match status" value="1"/>
</dbReference>
<evidence type="ECO:0000313" key="5">
    <source>
        <dbReference type="EMBL" id="MBC8745611.1"/>
    </source>
</evidence>
<evidence type="ECO:0000256" key="3">
    <source>
        <dbReference type="ARBA" id="ARBA00023186"/>
    </source>
</evidence>
<gene>
    <name evidence="5" type="ORF">F6X42_02870</name>
</gene>
<sequence>MKIILIGAFMMGLGLSPIALAESPTKVQPGRMKCEDFVALDDNFKPALVFWAAGVDRLGVKETDELVVDTARPVALVVEECKKTPKASFMGKIKQLARSGKFNLYDHH</sequence>
<dbReference type="Pfam" id="PF06411">
    <property type="entry name" value="HdeA"/>
    <property type="match status" value="1"/>
</dbReference>
<feature type="chain" id="PRO_5045598292" evidence="4">
    <location>
        <begin position="22"/>
        <end position="108"/>
    </location>
</feature>
<dbReference type="InterPro" id="IPR010486">
    <property type="entry name" value="HNS-dep_expression_A/B"/>
</dbReference>
<feature type="signal peptide" evidence="4">
    <location>
        <begin position="1"/>
        <end position="21"/>
    </location>
</feature>
<organism evidence="5 6">
    <name type="scientific">Paraburkholderia podalyriae</name>
    <dbReference type="NCBI Taxonomy" id="1938811"/>
    <lineage>
        <taxon>Bacteria</taxon>
        <taxon>Pseudomonadati</taxon>
        <taxon>Pseudomonadota</taxon>
        <taxon>Betaproteobacteria</taxon>
        <taxon>Burkholderiales</taxon>
        <taxon>Burkholderiaceae</taxon>
        <taxon>Paraburkholderia</taxon>
    </lineage>
</organism>
<reference evidence="5 6" key="1">
    <citation type="submission" date="2019-09" db="EMBL/GenBank/DDBJ databases">
        <title>Paraburkholderia podalyriae sp. nov., A South African Podalyria-associated rhizobium.</title>
        <authorList>
            <person name="Mavima L."/>
            <person name="Beukes C.W."/>
            <person name="Palmer M."/>
            <person name="De Meyer S.E."/>
            <person name="James E.K."/>
            <person name="Maluk M."/>
            <person name="Avontuur J.R."/>
            <person name="Chan W.Y."/>
            <person name="Venter S.N."/>
            <person name="Steenkamp E.T."/>
        </authorList>
    </citation>
    <scope>NUCLEOTIDE SEQUENCE [LARGE SCALE GENOMIC DNA]</scope>
    <source>
        <strain evidence="5 6">WC7.3b</strain>
    </source>
</reference>
<evidence type="ECO:0000256" key="4">
    <source>
        <dbReference type="SAM" id="SignalP"/>
    </source>
</evidence>
<dbReference type="EMBL" id="VZQQ01000002">
    <property type="protein sequence ID" value="MBC8745611.1"/>
    <property type="molecule type" value="Genomic_DNA"/>
</dbReference>
<dbReference type="Proteomes" id="UP000736373">
    <property type="component" value="Unassembled WGS sequence"/>
</dbReference>
<dbReference type="Gene3D" id="1.10.890.10">
    <property type="entry name" value="HNS-dependent expression A"/>
    <property type="match status" value="1"/>
</dbReference>
<keyword evidence="2" id="KW-0574">Periplasm</keyword>
<evidence type="ECO:0000256" key="1">
    <source>
        <dbReference type="ARBA" id="ARBA00022729"/>
    </source>
</evidence>
<accession>A0ABR7PHF3</accession>
<dbReference type="InterPro" id="IPR038303">
    <property type="entry name" value="HdeA/HdeB_sf"/>
</dbReference>
<evidence type="ECO:0000313" key="6">
    <source>
        <dbReference type="Proteomes" id="UP000736373"/>
    </source>
</evidence>
<proteinExistence type="predicted"/>
<name>A0ABR7PHF3_9BURK</name>
<comment type="caution">
    <text evidence="5">The sequence shown here is derived from an EMBL/GenBank/DDBJ whole genome shotgun (WGS) entry which is preliminary data.</text>
</comment>
<keyword evidence="6" id="KW-1185">Reference proteome</keyword>
<evidence type="ECO:0000256" key="2">
    <source>
        <dbReference type="ARBA" id="ARBA00022764"/>
    </source>
</evidence>
<protein>
    <submittedName>
        <fullName evidence="5">HdeA</fullName>
    </submittedName>
</protein>
<dbReference type="RefSeq" id="WP_187632751.1">
    <property type="nucleotide sequence ID" value="NZ_VZQQ01000002.1"/>
</dbReference>
<keyword evidence="3" id="KW-0143">Chaperone</keyword>
<dbReference type="InterPro" id="IPR036831">
    <property type="entry name" value="HdeA_sf"/>
</dbReference>